<gene>
    <name evidence="1" type="ORF">LOB39_02270</name>
</gene>
<dbReference type="AlphaFoldDB" id="A0ABD4SCT2"/>
<accession>A0ABD4SCT2</accession>
<dbReference type="Proteomes" id="UP001320314">
    <property type="component" value="Unassembled WGS sequence"/>
</dbReference>
<protein>
    <submittedName>
        <fullName evidence="1">Phage tail assembly chaperone</fullName>
    </submittedName>
</protein>
<proteinExistence type="predicted"/>
<dbReference type="EMBL" id="JAJNUD010000003">
    <property type="protein sequence ID" value="MCD5517402.1"/>
    <property type="molecule type" value="Genomic_DNA"/>
</dbReference>
<reference evidence="1 2" key="1">
    <citation type="submission" date="2021-12" db="EMBL/GenBank/DDBJ databases">
        <title>Antimicrobial susceptibility of Lactobacillus delbrueckii subsp. lactis obtained from milk products and other habitats.</title>
        <authorList>
            <person name="Shani N."/>
        </authorList>
    </citation>
    <scope>NUCLEOTIDE SEQUENCE [LARGE SCALE GENOMIC DNA]</scope>
    <source>
        <strain evidence="1 2">CIRM BIA 266</strain>
    </source>
</reference>
<dbReference type="Pfam" id="PF06896">
    <property type="entry name" value="Phage_TAC_3"/>
    <property type="match status" value="1"/>
</dbReference>
<evidence type="ECO:0000313" key="1">
    <source>
        <dbReference type="EMBL" id="MCD5517402.1"/>
    </source>
</evidence>
<dbReference type="InterPro" id="IPR009681">
    <property type="entry name" value="Phage_TAC_Siphoviridae"/>
</dbReference>
<dbReference type="RefSeq" id="WP_231523202.1">
    <property type="nucleotide sequence ID" value="NZ_JAJNUD010000003.1"/>
</dbReference>
<organism evidence="1 2">
    <name type="scientific">Lactobacillus delbrueckii subsp. allosunkii</name>
    <dbReference type="NCBI Taxonomy" id="1050107"/>
    <lineage>
        <taxon>Bacteria</taxon>
        <taxon>Bacillati</taxon>
        <taxon>Bacillota</taxon>
        <taxon>Bacilli</taxon>
        <taxon>Lactobacillales</taxon>
        <taxon>Lactobacillaceae</taxon>
        <taxon>Lactobacillus</taxon>
    </lineage>
</organism>
<comment type="caution">
    <text evidence="1">The sequence shown here is derived from an EMBL/GenBank/DDBJ whole genome shotgun (WGS) entry which is preliminary data.</text>
</comment>
<sequence>MLKIKLNLLKIKRTILIKGGASNVVKIANLSKFANNVALNQLKLVDANTDDTASLINSSNTMIDSQDAFIGEVEKSLKEVFHLNKKEVDRVMDEVSVPDLMAFVNYVYGRMNGATDEDFEQAPKD</sequence>
<evidence type="ECO:0000313" key="2">
    <source>
        <dbReference type="Proteomes" id="UP001320314"/>
    </source>
</evidence>
<name>A0ABD4SCT2_9LACO</name>